<dbReference type="HOGENOM" id="CLU_3035733_0_0_1"/>
<keyword evidence="2" id="KW-1185">Reference proteome</keyword>
<evidence type="ECO:0008006" key="3">
    <source>
        <dbReference type="Google" id="ProtNLM"/>
    </source>
</evidence>
<sequence>MKETVAATDERLNMLNHPYIMRSLGFGIGIKEHRHYVFLALPYFEITFAHYVDKN</sequence>
<dbReference type="AlphaFoldDB" id="A0A0E0MFT7"/>
<dbReference type="Proteomes" id="UP000026962">
    <property type="component" value="Chromosome 11"/>
</dbReference>
<organism evidence="1">
    <name type="scientific">Oryza punctata</name>
    <name type="common">Red rice</name>
    <dbReference type="NCBI Taxonomy" id="4537"/>
    <lineage>
        <taxon>Eukaryota</taxon>
        <taxon>Viridiplantae</taxon>
        <taxon>Streptophyta</taxon>
        <taxon>Embryophyta</taxon>
        <taxon>Tracheophyta</taxon>
        <taxon>Spermatophyta</taxon>
        <taxon>Magnoliopsida</taxon>
        <taxon>Liliopsida</taxon>
        <taxon>Poales</taxon>
        <taxon>Poaceae</taxon>
        <taxon>BOP clade</taxon>
        <taxon>Oryzoideae</taxon>
        <taxon>Oryzeae</taxon>
        <taxon>Oryzinae</taxon>
        <taxon>Oryza</taxon>
    </lineage>
</organism>
<proteinExistence type="predicted"/>
<accession>A0A0E0MFT7</accession>
<evidence type="ECO:0000313" key="1">
    <source>
        <dbReference type="EnsemblPlants" id="OPUNC11G12550.3"/>
    </source>
</evidence>
<reference evidence="1" key="2">
    <citation type="submission" date="2018-05" db="EMBL/GenBank/DDBJ databases">
        <title>OpunRS2 (Oryza punctata Reference Sequence Version 2).</title>
        <authorList>
            <person name="Zhang J."/>
            <person name="Kudrna D."/>
            <person name="Lee S."/>
            <person name="Talag J."/>
            <person name="Welchert J."/>
            <person name="Wing R.A."/>
        </authorList>
    </citation>
    <scope>NUCLEOTIDE SEQUENCE [LARGE SCALE GENOMIC DNA]</scope>
</reference>
<reference evidence="1" key="1">
    <citation type="submission" date="2015-04" db="UniProtKB">
        <authorList>
            <consortium name="EnsemblPlants"/>
        </authorList>
    </citation>
    <scope>IDENTIFICATION</scope>
</reference>
<name>A0A0E0MFT7_ORYPU</name>
<dbReference type="EnsemblPlants" id="OPUNC11G12550.3">
    <property type="protein sequence ID" value="OPUNC11G12550.3"/>
    <property type="gene ID" value="OPUNC11G12550"/>
</dbReference>
<protein>
    <recommendedName>
        <fullName evidence="3">Protein kinase domain-containing protein</fullName>
    </recommendedName>
</protein>
<dbReference type="Gramene" id="OPUNC11G12550.3">
    <property type="protein sequence ID" value="OPUNC11G12550.3"/>
    <property type="gene ID" value="OPUNC11G12550"/>
</dbReference>
<evidence type="ECO:0000313" key="2">
    <source>
        <dbReference type="Proteomes" id="UP000026962"/>
    </source>
</evidence>